<comment type="pathway">
    <text evidence="2">Lipid metabolism; sphingolipid metabolism.</text>
</comment>
<reference evidence="11 12" key="1">
    <citation type="submission" date="2024-02" db="EMBL/GenBank/DDBJ databases">
        <authorList>
            <person name="Daric V."/>
            <person name="Darras S."/>
        </authorList>
    </citation>
    <scope>NUCLEOTIDE SEQUENCE [LARGE SCALE GENOMIC DNA]</scope>
</reference>
<comment type="caution">
    <text evidence="11">The sequence shown here is derived from an EMBL/GenBank/DDBJ whole genome shotgun (WGS) entry which is preliminary data.</text>
</comment>
<evidence type="ECO:0000313" key="12">
    <source>
        <dbReference type="Proteomes" id="UP001642483"/>
    </source>
</evidence>
<evidence type="ECO:0000256" key="5">
    <source>
        <dbReference type="ARBA" id="ARBA00022989"/>
    </source>
</evidence>
<comment type="pathway">
    <text evidence="3">Sphingolipid metabolism.</text>
</comment>
<evidence type="ECO:0000256" key="6">
    <source>
        <dbReference type="ARBA" id="ARBA00023136"/>
    </source>
</evidence>
<evidence type="ECO:0000256" key="9">
    <source>
        <dbReference type="SAM" id="Phobius"/>
    </source>
</evidence>
<evidence type="ECO:0000256" key="7">
    <source>
        <dbReference type="ARBA" id="ARBA00049036"/>
    </source>
</evidence>
<feature type="transmembrane region" description="Helical" evidence="9">
    <location>
        <begin position="58"/>
        <end position="80"/>
    </location>
</feature>
<feature type="transmembrane region" description="Helical" evidence="9">
    <location>
        <begin position="101"/>
        <end position="126"/>
    </location>
</feature>
<comment type="catalytic activity">
    <reaction evidence="7">
        <text>sphinganine + octadecanoyl-CoA = N-(octadecanoyl)-sphinganine + CoA + H(+)</text>
        <dbReference type="Rhea" id="RHEA:36547"/>
        <dbReference type="ChEBI" id="CHEBI:15378"/>
        <dbReference type="ChEBI" id="CHEBI:57287"/>
        <dbReference type="ChEBI" id="CHEBI:57394"/>
        <dbReference type="ChEBI" id="CHEBI:57817"/>
        <dbReference type="ChEBI" id="CHEBI:67033"/>
    </reaction>
    <physiologicalReaction direction="left-to-right" evidence="7">
        <dbReference type="Rhea" id="RHEA:36548"/>
    </physiologicalReaction>
</comment>
<accession>A0ABP0FDY2</accession>
<keyword evidence="12" id="KW-1185">Reference proteome</keyword>
<dbReference type="InterPro" id="IPR006634">
    <property type="entry name" value="TLC-dom"/>
</dbReference>
<dbReference type="InterPro" id="IPR016439">
    <property type="entry name" value="Lag1/Lac1-like"/>
</dbReference>
<evidence type="ECO:0000256" key="8">
    <source>
        <dbReference type="PROSITE-ProRule" id="PRU00205"/>
    </source>
</evidence>
<feature type="transmembrane region" description="Helical" evidence="9">
    <location>
        <begin position="146"/>
        <end position="165"/>
    </location>
</feature>
<evidence type="ECO:0000259" key="10">
    <source>
        <dbReference type="PROSITE" id="PS50922"/>
    </source>
</evidence>
<sequence length="338" mass="39582">MIKVASKFNFSYPSYATFVRDVYGTATESWFDLETKYKTPTGWWNLMLKYGGVTQQDIYYTLMLTVFWTLLRIIITDFIYKPIVNNAGLDAQSTRKAPESVWKLLFYSCTWAYSIYILFFTEHNFFYDAPSSFYGWKPQSPVPTKIYIAYLVQFSFYAHSVYGTLFMDVWRKDSKVMLAHHFVTLLLIGFSYAFRYTNVGILILFLHDITDILLEGTKLAVYYKTKGGKWHSVCDFLSTVGFILFGVAWYVFRLYWFPLKAMYAAGHVSLAVSQDLVFYHFFNALLWILLAMNIYWFTFIVVMAYKVVTKQVSEVDDTRELDSKNLTKSVVQNGNKRD</sequence>
<dbReference type="PIRSF" id="PIRSF005225">
    <property type="entry name" value="LAG1_LAC1"/>
    <property type="match status" value="1"/>
</dbReference>
<dbReference type="SMART" id="SM00724">
    <property type="entry name" value="TLC"/>
    <property type="match status" value="1"/>
</dbReference>
<organism evidence="11 12">
    <name type="scientific">Clavelina lepadiformis</name>
    <name type="common">Light-bulb sea squirt</name>
    <name type="synonym">Ascidia lepadiformis</name>
    <dbReference type="NCBI Taxonomy" id="159417"/>
    <lineage>
        <taxon>Eukaryota</taxon>
        <taxon>Metazoa</taxon>
        <taxon>Chordata</taxon>
        <taxon>Tunicata</taxon>
        <taxon>Ascidiacea</taxon>
        <taxon>Aplousobranchia</taxon>
        <taxon>Clavelinidae</taxon>
        <taxon>Clavelina</taxon>
    </lineage>
</organism>
<dbReference type="EMBL" id="CAWYQH010000046">
    <property type="protein sequence ID" value="CAK8677890.1"/>
    <property type="molecule type" value="Genomic_DNA"/>
</dbReference>
<comment type="subcellular location">
    <subcellularLocation>
        <location evidence="1">Membrane</location>
        <topology evidence="1">Multi-pass membrane protein</topology>
    </subcellularLocation>
</comment>
<feature type="transmembrane region" description="Helical" evidence="9">
    <location>
        <begin position="233"/>
        <end position="252"/>
    </location>
</feature>
<dbReference type="Proteomes" id="UP001642483">
    <property type="component" value="Unassembled WGS sequence"/>
</dbReference>
<name>A0ABP0FDY2_CLALP</name>
<keyword evidence="4 8" id="KW-0812">Transmembrane</keyword>
<dbReference type="PANTHER" id="PTHR12560:SF58">
    <property type="entry name" value="CERAMIDE SYNTHASE 1"/>
    <property type="match status" value="1"/>
</dbReference>
<feature type="domain" description="TLC" evidence="10">
    <location>
        <begin position="95"/>
        <end position="309"/>
    </location>
</feature>
<dbReference type="PANTHER" id="PTHR12560">
    <property type="entry name" value="LONGEVITY ASSURANCE FACTOR 1 LAG1"/>
    <property type="match status" value="1"/>
</dbReference>
<gene>
    <name evidence="11" type="ORF">CVLEPA_LOCUS7876</name>
</gene>
<evidence type="ECO:0000256" key="4">
    <source>
        <dbReference type="ARBA" id="ARBA00022692"/>
    </source>
</evidence>
<proteinExistence type="predicted"/>
<dbReference type="PROSITE" id="PS50922">
    <property type="entry name" value="TLC"/>
    <property type="match status" value="1"/>
</dbReference>
<evidence type="ECO:0000256" key="2">
    <source>
        <dbReference type="ARBA" id="ARBA00004760"/>
    </source>
</evidence>
<protein>
    <recommendedName>
        <fullName evidence="10">TLC domain-containing protein</fullName>
    </recommendedName>
</protein>
<evidence type="ECO:0000256" key="1">
    <source>
        <dbReference type="ARBA" id="ARBA00004141"/>
    </source>
</evidence>
<dbReference type="Pfam" id="PF03798">
    <property type="entry name" value="TRAM_LAG1_CLN8"/>
    <property type="match status" value="1"/>
</dbReference>
<evidence type="ECO:0000256" key="3">
    <source>
        <dbReference type="ARBA" id="ARBA00004991"/>
    </source>
</evidence>
<evidence type="ECO:0000313" key="11">
    <source>
        <dbReference type="EMBL" id="CAK8677890.1"/>
    </source>
</evidence>
<feature type="transmembrane region" description="Helical" evidence="9">
    <location>
        <begin position="284"/>
        <end position="305"/>
    </location>
</feature>
<keyword evidence="5 9" id="KW-1133">Transmembrane helix</keyword>
<keyword evidence="6 8" id="KW-0472">Membrane</keyword>